<dbReference type="EMBL" id="PDCK01000045">
    <property type="protein sequence ID" value="PRQ18059.1"/>
    <property type="molecule type" value="Genomic_DNA"/>
</dbReference>
<dbReference type="AlphaFoldDB" id="A0A2P6P813"/>
<keyword evidence="1" id="KW-0418">Kinase</keyword>
<keyword evidence="1" id="KW-0808">Transferase</keyword>
<name>A0A2P6P813_ROSCH</name>
<dbReference type="GO" id="GO:0019140">
    <property type="term" value="F:inositol 3-kinase activity"/>
    <property type="evidence" value="ECO:0007669"/>
    <property type="project" value="UniProtKB-EC"/>
</dbReference>
<gene>
    <name evidence="1" type="ORF">RchiOBHm_Chr7g0201761</name>
</gene>
<dbReference type="Proteomes" id="UP000238479">
    <property type="component" value="Chromosome 7"/>
</dbReference>
<reference evidence="1 2" key="1">
    <citation type="journal article" date="2018" name="Nat. Genet.">
        <title>The Rosa genome provides new insights in the design of modern roses.</title>
        <authorList>
            <person name="Bendahmane M."/>
        </authorList>
    </citation>
    <scope>NUCLEOTIDE SEQUENCE [LARGE SCALE GENOMIC DNA]</scope>
    <source>
        <strain evidence="2">cv. Old Blush</strain>
    </source>
</reference>
<keyword evidence="2" id="KW-1185">Reference proteome</keyword>
<evidence type="ECO:0000313" key="1">
    <source>
        <dbReference type="EMBL" id="PRQ18059.1"/>
    </source>
</evidence>
<sequence length="139" mass="15261">MGRNRTQPISSPPRCLIARNYCHDILIRYCIISAEMLDGAASFISNVFDGVSVSYNLVSKVGSDFAYSVRRDPIVVSDCRMTLSHAHFDSGIKGEGQQDRVLKRVACDPICPSNLPESRFDFGMAIGVGSEITVETVEN</sequence>
<accession>A0A2P6P813</accession>
<dbReference type="Gramene" id="PRQ18059">
    <property type="protein sequence ID" value="PRQ18059"/>
    <property type="gene ID" value="RchiOBHm_Chr7g0201761"/>
</dbReference>
<organism evidence="1 2">
    <name type="scientific">Rosa chinensis</name>
    <name type="common">China rose</name>
    <dbReference type="NCBI Taxonomy" id="74649"/>
    <lineage>
        <taxon>Eukaryota</taxon>
        <taxon>Viridiplantae</taxon>
        <taxon>Streptophyta</taxon>
        <taxon>Embryophyta</taxon>
        <taxon>Tracheophyta</taxon>
        <taxon>Spermatophyta</taxon>
        <taxon>Magnoliopsida</taxon>
        <taxon>eudicotyledons</taxon>
        <taxon>Gunneridae</taxon>
        <taxon>Pentapetalae</taxon>
        <taxon>rosids</taxon>
        <taxon>fabids</taxon>
        <taxon>Rosales</taxon>
        <taxon>Rosaceae</taxon>
        <taxon>Rosoideae</taxon>
        <taxon>Rosoideae incertae sedis</taxon>
        <taxon>Rosa</taxon>
    </lineage>
</organism>
<comment type="caution">
    <text evidence="1">The sequence shown here is derived from an EMBL/GenBank/DDBJ whole genome shotgun (WGS) entry which is preliminary data.</text>
</comment>
<dbReference type="OrthoDB" id="1722928at2759"/>
<dbReference type="EC" id="2.7.1.64" evidence="1"/>
<evidence type="ECO:0000313" key="2">
    <source>
        <dbReference type="Proteomes" id="UP000238479"/>
    </source>
</evidence>
<dbReference type="STRING" id="74649.A0A2P6P813"/>
<protein>
    <submittedName>
        <fullName evidence="1">Putative inositol 3-kinase</fullName>
        <ecNumber evidence="1">2.7.1.64</ecNumber>
    </submittedName>
</protein>
<proteinExistence type="predicted"/>